<keyword evidence="2" id="KW-1185">Reference proteome</keyword>
<accession>A0A494WGQ2</accession>
<evidence type="ECO:0000313" key="1">
    <source>
        <dbReference type="EMBL" id="BBD99979.1"/>
    </source>
</evidence>
<evidence type="ECO:0008006" key="3">
    <source>
        <dbReference type="Google" id="ProtNLM"/>
    </source>
</evidence>
<dbReference type="Proteomes" id="UP000279959">
    <property type="component" value="Chromosome"/>
</dbReference>
<dbReference type="KEGG" id="sami:SAMIE_1034800"/>
<reference evidence="1 2" key="1">
    <citation type="submission" date="2018-05" db="EMBL/GenBank/DDBJ databases">
        <title>Complete Genome Sequence of the Nonylphenol-Degrading Bacterium Sphingobium amiense DSM 16289T.</title>
        <authorList>
            <person name="Ootsuka M."/>
            <person name="Nishizawa T."/>
            <person name="Ohta H."/>
        </authorList>
    </citation>
    <scope>NUCLEOTIDE SEQUENCE [LARGE SCALE GENOMIC DNA]</scope>
    <source>
        <strain evidence="1 2">DSM 16289</strain>
    </source>
</reference>
<gene>
    <name evidence="1" type="ORF">SAMIE_1034800</name>
</gene>
<protein>
    <recommendedName>
        <fullName evidence="3">Thermostable hemolysin</fullName>
    </recommendedName>
</protein>
<evidence type="ECO:0000313" key="2">
    <source>
        <dbReference type="Proteomes" id="UP000279959"/>
    </source>
</evidence>
<name>A0A494WGQ2_9SPHN</name>
<proteinExistence type="predicted"/>
<dbReference type="RefSeq" id="WP_066696383.1">
    <property type="nucleotide sequence ID" value="NZ_AP018664.1"/>
</dbReference>
<dbReference type="AlphaFoldDB" id="A0A494WGQ2"/>
<organism evidence="1 2">
    <name type="scientific">Sphingobium amiense</name>
    <dbReference type="NCBI Taxonomy" id="135719"/>
    <lineage>
        <taxon>Bacteria</taxon>
        <taxon>Pseudomonadati</taxon>
        <taxon>Pseudomonadota</taxon>
        <taxon>Alphaproteobacteria</taxon>
        <taxon>Sphingomonadales</taxon>
        <taxon>Sphingomonadaceae</taxon>
        <taxon>Sphingobium</taxon>
    </lineage>
</organism>
<sequence length="180" mass="19438">MIDARSGNLVARKYQAVHDASPRPGFSDIIDIVRGETATAVLGYRRAGASPLFLECYLDAPVETCLARTLGRAVTRDRVIEIGSLAADNAFAMVSLWATAANDLGHECEIAVATLTAPLRQMFARMGVPIHILAPATIDRVSDAERWGRYYDSDPMVCAGFIAEGQRAIAAYLAARRRAA</sequence>
<dbReference type="EMBL" id="AP018664">
    <property type="protein sequence ID" value="BBD99979.1"/>
    <property type="molecule type" value="Genomic_DNA"/>
</dbReference>
<dbReference type="Pfam" id="PF12261">
    <property type="entry name" value="T_hemolysin"/>
    <property type="match status" value="1"/>
</dbReference>
<dbReference type="InterPro" id="IPR022050">
    <property type="entry name" value="T_hemolysin"/>
</dbReference>